<feature type="compositionally biased region" description="Low complexity" evidence="5">
    <location>
        <begin position="189"/>
        <end position="202"/>
    </location>
</feature>
<dbReference type="InterPro" id="IPR036271">
    <property type="entry name" value="Tet_transcr_reg_TetR-rel_C_sf"/>
</dbReference>
<dbReference type="Gene3D" id="1.10.357.10">
    <property type="entry name" value="Tetracycline Repressor, domain 2"/>
    <property type="match status" value="1"/>
</dbReference>
<keyword evidence="3" id="KW-0804">Transcription</keyword>
<sequence>MGRPRAFDEERAVEAAAELFARRGYEGTSVDDLVTTLGVHRGSLYKVFGSKRGLYLAALRRHLDRHVLPLADELVGASDPRRALATASAAYDSGPAAGLLLLAQAELAHRDPEVAALTAEAFGALEKAIAGVLAASDGPAAEAGPHLAAALTATVLGLRLRSRTTGAAGAGPEAAHALAACLAPPPADRPTGPTGPDAPTGD</sequence>
<comment type="caution">
    <text evidence="7">The sequence shown here is derived from an EMBL/GenBank/DDBJ whole genome shotgun (WGS) entry which is preliminary data.</text>
</comment>
<dbReference type="PANTHER" id="PTHR47506">
    <property type="entry name" value="TRANSCRIPTIONAL REGULATORY PROTEIN"/>
    <property type="match status" value="1"/>
</dbReference>
<dbReference type="RefSeq" id="WP_344320304.1">
    <property type="nucleotide sequence ID" value="NZ_BAAASZ010000004.1"/>
</dbReference>
<dbReference type="PRINTS" id="PR00455">
    <property type="entry name" value="HTHTETR"/>
</dbReference>
<name>A0ABN3J993_9ACTN</name>
<dbReference type="PROSITE" id="PS50977">
    <property type="entry name" value="HTH_TETR_2"/>
    <property type="match status" value="1"/>
</dbReference>
<feature type="DNA-binding region" description="H-T-H motif" evidence="4">
    <location>
        <begin position="29"/>
        <end position="48"/>
    </location>
</feature>
<evidence type="ECO:0000313" key="7">
    <source>
        <dbReference type="EMBL" id="GAA2425066.1"/>
    </source>
</evidence>
<keyword evidence="2 4" id="KW-0238">DNA-binding</keyword>
<dbReference type="InterPro" id="IPR009057">
    <property type="entry name" value="Homeodomain-like_sf"/>
</dbReference>
<feature type="region of interest" description="Disordered" evidence="5">
    <location>
        <begin position="182"/>
        <end position="202"/>
    </location>
</feature>
<evidence type="ECO:0000259" key="6">
    <source>
        <dbReference type="PROSITE" id="PS50977"/>
    </source>
</evidence>
<accession>A0ABN3J993</accession>
<dbReference type="SUPFAM" id="SSF48498">
    <property type="entry name" value="Tetracyclin repressor-like, C-terminal domain"/>
    <property type="match status" value="1"/>
</dbReference>
<evidence type="ECO:0000256" key="3">
    <source>
        <dbReference type="ARBA" id="ARBA00023163"/>
    </source>
</evidence>
<evidence type="ECO:0000256" key="4">
    <source>
        <dbReference type="PROSITE-ProRule" id="PRU00335"/>
    </source>
</evidence>
<evidence type="ECO:0000256" key="2">
    <source>
        <dbReference type="ARBA" id="ARBA00023125"/>
    </source>
</evidence>
<evidence type="ECO:0000256" key="1">
    <source>
        <dbReference type="ARBA" id="ARBA00023015"/>
    </source>
</evidence>
<organism evidence="7 8">
    <name type="scientific">Streptomyces macrosporus</name>
    <dbReference type="NCBI Taxonomy" id="44032"/>
    <lineage>
        <taxon>Bacteria</taxon>
        <taxon>Bacillati</taxon>
        <taxon>Actinomycetota</taxon>
        <taxon>Actinomycetes</taxon>
        <taxon>Kitasatosporales</taxon>
        <taxon>Streptomycetaceae</taxon>
        <taxon>Streptomyces</taxon>
    </lineage>
</organism>
<evidence type="ECO:0000313" key="8">
    <source>
        <dbReference type="Proteomes" id="UP001501638"/>
    </source>
</evidence>
<proteinExistence type="predicted"/>
<keyword evidence="1" id="KW-0805">Transcription regulation</keyword>
<dbReference type="Pfam" id="PF00440">
    <property type="entry name" value="TetR_N"/>
    <property type="match status" value="1"/>
</dbReference>
<dbReference type="Proteomes" id="UP001501638">
    <property type="component" value="Unassembled WGS sequence"/>
</dbReference>
<keyword evidence="8" id="KW-1185">Reference proteome</keyword>
<gene>
    <name evidence="7" type="ORF">GCM10010405_04440</name>
</gene>
<dbReference type="SUPFAM" id="SSF46689">
    <property type="entry name" value="Homeodomain-like"/>
    <property type="match status" value="1"/>
</dbReference>
<dbReference type="InterPro" id="IPR001647">
    <property type="entry name" value="HTH_TetR"/>
</dbReference>
<reference evidence="7 8" key="1">
    <citation type="journal article" date="2019" name="Int. J. Syst. Evol. Microbiol.">
        <title>The Global Catalogue of Microorganisms (GCM) 10K type strain sequencing project: providing services to taxonomists for standard genome sequencing and annotation.</title>
        <authorList>
            <consortium name="The Broad Institute Genomics Platform"/>
            <consortium name="The Broad Institute Genome Sequencing Center for Infectious Disease"/>
            <person name="Wu L."/>
            <person name="Ma J."/>
        </authorList>
    </citation>
    <scope>NUCLEOTIDE SEQUENCE [LARGE SCALE GENOMIC DNA]</scope>
    <source>
        <strain evidence="7 8">JCM 6305</strain>
    </source>
</reference>
<evidence type="ECO:0000256" key="5">
    <source>
        <dbReference type="SAM" id="MobiDB-lite"/>
    </source>
</evidence>
<dbReference type="EMBL" id="BAAASZ010000004">
    <property type="protein sequence ID" value="GAA2425066.1"/>
    <property type="molecule type" value="Genomic_DNA"/>
</dbReference>
<protein>
    <submittedName>
        <fullName evidence="7">Helix-turn-helix domain-containing protein</fullName>
    </submittedName>
</protein>
<dbReference type="PANTHER" id="PTHR47506:SF1">
    <property type="entry name" value="HTH-TYPE TRANSCRIPTIONAL REGULATOR YJDC"/>
    <property type="match status" value="1"/>
</dbReference>
<feature type="domain" description="HTH tetR-type" evidence="6">
    <location>
        <begin position="6"/>
        <end position="66"/>
    </location>
</feature>